<name>Q6AN59_DESPS</name>
<gene>
    <name evidence="10" type="primary">glyS</name>
    <name evidence="12" type="ordered locus">DP1486</name>
</gene>
<accession>Q6AN59</accession>
<dbReference type="OrthoDB" id="9775440at2"/>
<dbReference type="Proteomes" id="UP000000602">
    <property type="component" value="Chromosome"/>
</dbReference>
<comment type="subcellular location">
    <subcellularLocation>
        <location evidence="1 10">Cytoplasm</location>
    </subcellularLocation>
</comment>
<dbReference type="Pfam" id="PF05746">
    <property type="entry name" value="DALR_1"/>
    <property type="match status" value="1"/>
</dbReference>
<organism evidence="12 13">
    <name type="scientific">Desulfotalea psychrophila (strain LSv54 / DSM 12343)</name>
    <dbReference type="NCBI Taxonomy" id="177439"/>
    <lineage>
        <taxon>Bacteria</taxon>
        <taxon>Pseudomonadati</taxon>
        <taxon>Thermodesulfobacteriota</taxon>
        <taxon>Desulfobulbia</taxon>
        <taxon>Desulfobulbales</taxon>
        <taxon>Desulfocapsaceae</taxon>
        <taxon>Desulfotalea</taxon>
    </lineage>
</organism>
<dbReference type="PANTHER" id="PTHR30075">
    <property type="entry name" value="GLYCYL-TRNA SYNTHETASE"/>
    <property type="match status" value="1"/>
</dbReference>
<evidence type="ECO:0000313" key="12">
    <source>
        <dbReference type="EMBL" id="CAG36215.1"/>
    </source>
</evidence>
<dbReference type="InterPro" id="IPR015944">
    <property type="entry name" value="Gly-tRNA-synth_bsu"/>
</dbReference>
<dbReference type="EMBL" id="CR522870">
    <property type="protein sequence ID" value="CAG36215.1"/>
    <property type="molecule type" value="Genomic_DNA"/>
</dbReference>
<dbReference type="HAMAP" id="MF_00255">
    <property type="entry name" value="Gly_tRNA_synth_beta"/>
    <property type="match status" value="1"/>
</dbReference>
<reference evidence="13" key="1">
    <citation type="journal article" date="2004" name="Environ. Microbiol.">
        <title>The genome of Desulfotalea psychrophila, a sulfate-reducing bacterium from permanently cold Arctic sediments.</title>
        <authorList>
            <person name="Rabus R."/>
            <person name="Ruepp A."/>
            <person name="Frickey T."/>
            <person name="Rattei T."/>
            <person name="Fartmann B."/>
            <person name="Stark M."/>
            <person name="Bauer M."/>
            <person name="Zibat A."/>
            <person name="Lombardot T."/>
            <person name="Becker I."/>
            <person name="Amann J."/>
            <person name="Gellner K."/>
            <person name="Teeling H."/>
            <person name="Leuschner W.D."/>
            <person name="Gloeckner F.-O."/>
            <person name="Lupas A.N."/>
            <person name="Amann R."/>
            <person name="Klenk H.-P."/>
        </authorList>
    </citation>
    <scope>NUCLEOTIDE SEQUENCE [LARGE SCALE GENOMIC DNA]</scope>
    <source>
        <strain evidence="13">DSM 12343 / LSv54</strain>
    </source>
</reference>
<comment type="catalytic activity">
    <reaction evidence="9 10">
        <text>tRNA(Gly) + glycine + ATP = glycyl-tRNA(Gly) + AMP + diphosphate</text>
        <dbReference type="Rhea" id="RHEA:16013"/>
        <dbReference type="Rhea" id="RHEA-COMP:9664"/>
        <dbReference type="Rhea" id="RHEA-COMP:9683"/>
        <dbReference type="ChEBI" id="CHEBI:30616"/>
        <dbReference type="ChEBI" id="CHEBI:33019"/>
        <dbReference type="ChEBI" id="CHEBI:57305"/>
        <dbReference type="ChEBI" id="CHEBI:78442"/>
        <dbReference type="ChEBI" id="CHEBI:78522"/>
        <dbReference type="ChEBI" id="CHEBI:456215"/>
        <dbReference type="EC" id="6.1.1.14"/>
    </reaction>
</comment>
<feature type="domain" description="DALR anticodon binding" evidence="11">
    <location>
        <begin position="584"/>
        <end position="678"/>
    </location>
</feature>
<keyword evidence="6 10" id="KW-0067">ATP-binding</keyword>
<dbReference type="GO" id="GO:0005829">
    <property type="term" value="C:cytosol"/>
    <property type="evidence" value="ECO:0007669"/>
    <property type="project" value="TreeGrafter"/>
</dbReference>
<dbReference type="Pfam" id="PF02092">
    <property type="entry name" value="tRNA_synt_2f"/>
    <property type="match status" value="1"/>
</dbReference>
<comment type="similarity">
    <text evidence="2 10">Belongs to the class-II aminoacyl-tRNA synthetase family.</text>
</comment>
<evidence type="ECO:0000256" key="1">
    <source>
        <dbReference type="ARBA" id="ARBA00004496"/>
    </source>
</evidence>
<protein>
    <recommendedName>
        <fullName evidence="10">Glycine--tRNA ligase beta subunit</fullName>
        <ecNumber evidence="10">6.1.1.14</ecNumber>
    </recommendedName>
    <alternativeName>
        <fullName evidence="10">Glycyl-tRNA synthetase beta subunit</fullName>
        <shortName evidence="10">GlyRS</shortName>
    </alternativeName>
</protein>
<dbReference type="InterPro" id="IPR008909">
    <property type="entry name" value="DALR_anticod-bd"/>
</dbReference>
<keyword evidence="4 10" id="KW-0436">Ligase</keyword>
<sequence length="689" mass="75483">MRDLLFEIGTEELPAGFQRPSLQQLKEKFIQKAAELKIEHGAVVTLGSPRRLTIIVKDLALKQDDILEELLGPSKKAAFDGDGNPTKAAQGFARSKGASVEDLQVVETAKGEYLMLVRELKGQETVALLPKLLEELIGELSFAKSMRWGSYTTTFARPIQWLLALFGEDVVALKHGDIVSAHTSRGHRFMANVDFVVKDAASYEELLLEHNVIVDPAKRRAKVVEEIHRALAESTLVEGTLAVDEELVDTVTNLVEYPYGVCGVFAKSFLDLPDEVLTTSMRVNQKYFTIVDDAGALVNGFVAVNNTKVIDSEVTRKGHQRVLRARLDDAIFFFAGDKKTSLESRVASLAGIVFQTKLGTMAEKTERIVKLTRSLAEVIDHSLVADACRAATLCKADLITDMVGEFTSLQGVMGAAYATNDGEKEGVALAIKEHYMPKRAGAELPDTDLGALVGLADRLDTIAGCFGIGQIPTGTADPFGLRRLTLAVLHIISERGYTISLHEMVGKALALYGDKVNGGNETVEKIIDFMRGRLANDCVSRGQNAGAVEAVLSLGFDDLGDIHARIQALMEVRKEDSFAVLAASFKRIRNIIKNNTAVEVQTDLFEEDAERNLFSLFQLVAAEMQDLVAKKEYLAALMVMLKMKEPVDAFFESVMVMAENDAVRQNRLNLLTALADLVMQIGDISKMQD</sequence>
<keyword evidence="13" id="KW-1185">Reference proteome</keyword>
<dbReference type="eggNOG" id="COG0751">
    <property type="taxonomic scope" value="Bacteria"/>
</dbReference>
<dbReference type="SUPFAM" id="SSF109604">
    <property type="entry name" value="HD-domain/PDEase-like"/>
    <property type="match status" value="1"/>
</dbReference>
<evidence type="ECO:0000256" key="6">
    <source>
        <dbReference type="ARBA" id="ARBA00022840"/>
    </source>
</evidence>
<evidence type="ECO:0000259" key="11">
    <source>
        <dbReference type="Pfam" id="PF05746"/>
    </source>
</evidence>
<dbReference type="GO" id="GO:0004814">
    <property type="term" value="F:arginine-tRNA ligase activity"/>
    <property type="evidence" value="ECO:0007669"/>
    <property type="project" value="InterPro"/>
</dbReference>
<dbReference type="HOGENOM" id="CLU_007220_2_2_7"/>
<evidence type="ECO:0000256" key="9">
    <source>
        <dbReference type="ARBA" id="ARBA00047937"/>
    </source>
</evidence>
<comment type="subunit">
    <text evidence="10">Tetramer of two alpha and two beta subunits.</text>
</comment>
<dbReference type="PROSITE" id="PS50861">
    <property type="entry name" value="AA_TRNA_LIGASE_II_GLYAB"/>
    <property type="match status" value="1"/>
</dbReference>
<evidence type="ECO:0000256" key="4">
    <source>
        <dbReference type="ARBA" id="ARBA00022598"/>
    </source>
</evidence>
<evidence type="ECO:0000256" key="10">
    <source>
        <dbReference type="HAMAP-Rule" id="MF_00255"/>
    </source>
</evidence>
<keyword evidence="8 10" id="KW-0030">Aminoacyl-tRNA synthetase</keyword>
<keyword evidence="3 10" id="KW-0963">Cytoplasm</keyword>
<dbReference type="PANTHER" id="PTHR30075:SF2">
    <property type="entry name" value="GLYCINE--TRNA LIGASE, CHLOROPLASTIC_MITOCHONDRIAL 2"/>
    <property type="match status" value="1"/>
</dbReference>
<dbReference type="PRINTS" id="PR01045">
    <property type="entry name" value="TRNASYNTHGB"/>
</dbReference>
<evidence type="ECO:0000256" key="2">
    <source>
        <dbReference type="ARBA" id="ARBA00008226"/>
    </source>
</evidence>
<evidence type="ECO:0000256" key="8">
    <source>
        <dbReference type="ARBA" id="ARBA00023146"/>
    </source>
</evidence>
<dbReference type="GO" id="GO:0004820">
    <property type="term" value="F:glycine-tRNA ligase activity"/>
    <property type="evidence" value="ECO:0007669"/>
    <property type="project" value="UniProtKB-UniRule"/>
</dbReference>
<dbReference type="AlphaFoldDB" id="Q6AN59"/>
<dbReference type="NCBIfam" id="TIGR00211">
    <property type="entry name" value="glyS"/>
    <property type="match status" value="1"/>
</dbReference>
<dbReference type="GO" id="GO:0006426">
    <property type="term" value="P:glycyl-tRNA aminoacylation"/>
    <property type="evidence" value="ECO:0007669"/>
    <property type="project" value="UniProtKB-UniRule"/>
</dbReference>
<keyword evidence="7 10" id="KW-0648">Protein biosynthesis</keyword>
<dbReference type="GO" id="GO:0006420">
    <property type="term" value="P:arginyl-tRNA aminoacylation"/>
    <property type="evidence" value="ECO:0007669"/>
    <property type="project" value="InterPro"/>
</dbReference>
<dbReference type="KEGG" id="dps:DP1486"/>
<evidence type="ECO:0000256" key="7">
    <source>
        <dbReference type="ARBA" id="ARBA00022917"/>
    </source>
</evidence>
<dbReference type="GO" id="GO:0005524">
    <property type="term" value="F:ATP binding"/>
    <property type="evidence" value="ECO:0007669"/>
    <property type="project" value="UniProtKB-UniRule"/>
</dbReference>
<dbReference type="STRING" id="177439.DP1486"/>
<proteinExistence type="inferred from homology"/>
<dbReference type="InterPro" id="IPR006194">
    <property type="entry name" value="Gly-tRNA-synth_heterodimer"/>
</dbReference>
<dbReference type="RefSeq" id="WP_011188727.1">
    <property type="nucleotide sequence ID" value="NC_006138.1"/>
</dbReference>
<evidence type="ECO:0000256" key="5">
    <source>
        <dbReference type="ARBA" id="ARBA00022741"/>
    </source>
</evidence>
<dbReference type="EC" id="6.1.1.14" evidence="10"/>
<evidence type="ECO:0000313" key="13">
    <source>
        <dbReference type="Proteomes" id="UP000000602"/>
    </source>
</evidence>
<evidence type="ECO:0000256" key="3">
    <source>
        <dbReference type="ARBA" id="ARBA00022490"/>
    </source>
</evidence>
<keyword evidence="5 10" id="KW-0547">Nucleotide-binding</keyword>